<dbReference type="InterPro" id="IPR027796">
    <property type="entry name" value="OTT_1508_deam-like"/>
</dbReference>
<dbReference type="Pfam" id="PF14441">
    <property type="entry name" value="OTT_1508_deam"/>
    <property type="match status" value="1"/>
</dbReference>
<dbReference type="AlphaFoldDB" id="A0AAD6Y9U8"/>
<comment type="caution">
    <text evidence="1">The sequence shown here is derived from an EMBL/GenBank/DDBJ whole genome shotgun (WGS) entry which is preliminary data.</text>
</comment>
<evidence type="ECO:0000313" key="1">
    <source>
        <dbReference type="EMBL" id="KAJ7201333.1"/>
    </source>
</evidence>
<keyword evidence="2" id="KW-1185">Reference proteome</keyword>
<accession>A0AAD6Y9U8</accession>
<protein>
    <submittedName>
        <fullName evidence="1">Uncharacterized protein</fullName>
    </submittedName>
</protein>
<dbReference type="Proteomes" id="UP001219525">
    <property type="component" value="Unassembled WGS sequence"/>
</dbReference>
<reference evidence="1" key="1">
    <citation type="submission" date="2023-03" db="EMBL/GenBank/DDBJ databases">
        <title>Massive genome expansion in bonnet fungi (Mycena s.s.) driven by repeated elements and novel gene families across ecological guilds.</title>
        <authorList>
            <consortium name="Lawrence Berkeley National Laboratory"/>
            <person name="Harder C.B."/>
            <person name="Miyauchi S."/>
            <person name="Viragh M."/>
            <person name="Kuo A."/>
            <person name="Thoen E."/>
            <person name="Andreopoulos B."/>
            <person name="Lu D."/>
            <person name="Skrede I."/>
            <person name="Drula E."/>
            <person name="Henrissat B."/>
            <person name="Morin E."/>
            <person name="Kohler A."/>
            <person name="Barry K."/>
            <person name="LaButti K."/>
            <person name="Morin E."/>
            <person name="Salamov A."/>
            <person name="Lipzen A."/>
            <person name="Mereny Z."/>
            <person name="Hegedus B."/>
            <person name="Baldrian P."/>
            <person name="Stursova M."/>
            <person name="Weitz H."/>
            <person name="Taylor A."/>
            <person name="Grigoriev I.V."/>
            <person name="Nagy L.G."/>
            <person name="Martin F."/>
            <person name="Kauserud H."/>
        </authorList>
    </citation>
    <scope>NUCLEOTIDE SEQUENCE</scope>
    <source>
        <strain evidence="1">9144</strain>
    </source>
</reference>
<proteinExistence type="predicted"/>
<name>A0AAD6Y9U8_9AGAR</name>
<gene>
    <name evidence="1" type="ORF">GGX14DRAFT_400103</name>
</gene>
<organism evidence="1 2">
    <name type="scientific">Mycena pura</name>
    <dbReference type="NCBI Taxonomy" id="153505"/>
    <lineage>
        <taxon>Eukaryota</taxon>
        <taxon>Fungi</taxon>
        <taxon>Dikarya</taxon>
        <taxon>Basidiomycota</taxon>
        <taxon>Agaricomycotina</taxon>
        <taxon>Agaricomycetes</taxon>
        <taxon>Agaricomycetidae</taxon>
        <taxon>Agaricales</taxon>
        <taxon>Marasmiineae</taxon>
        <taxon>Mycenaceae</taxon>
        <taxon>Mycena</taxon>
    </lineage>
</organism>
<evidence type="ECO:0000313" key="2">
    <source>
        <dbReference type="Proteomes" id="UP001219525"/>
    </source>
</evidence>
<sequence length="405" mass="45416">MANREHNFSVMLGNYAPSGPTSSETHLFFCQNGGPPANDVQKYIHQVWSILRHIREASLRPNVADPCANSPELTREVMKLSDVAHSFVINTALHRAKKRLPSIEALRETMEPPLLDGFEGKLTHLLLTLAESAMSSDEARFLSKTRLLWDMTKSPEYAAREGALQALQVKAQALEIHPFNLKKWIEKLLKIETAVSTLYALAVSGRRGGIVMCPLIVHNVPLPSKGSVEVALCDIKENWCPFGQSRTTTVEQIRTATESTTNHTTLDARVHSECALVAWTVQHREEVAPNITLIPYIASSKRHCIACYLWLQSYNKSMGNIRKLVSYEDPRGGIQPGWWPPPLGNPQYTWILKRILSELDYEFYSAPGSGVPLDTIFIRPEEEREIVDALIRKYSSTGIASDMSK</sequence>
<dbReference type="EMBL" id="JARJCW010000059">
    <property type="protein sequence ID" value="KAJ7201333.1"/>
    <property type="molecule type" value="Genomic_DNA"/>
</dbReference>